<dbReference type="Proteomes" id="UP000509222">
    <property type="component" value="Chromosome"/>
</dbReference>
<dbReference type="SUPFAM" id="SSF53187">
    <property type="entry name" value="Zn-dependent exopeptidases"/>
    <property type="match status" value="1"/>
</dbReference>
<dbReference type="PANTHER" id="PTHR11014">
    <property type="entry name" value="PEPTIDASE M20 FAMILY MEMBER"/>
    <property type="match status" value="1"/>
</dbReference>
<feature type="binding site" evidence="2">
    <location>
        <position position="118"/>
    </location>
    <ligand>
        <name>Mn(2+)</name>
        <dbReference type="ChEBI" id="CHEBI:29035"/>
        <label>2</label>
    </ligand>
</feature>
<dbReference type="InterPro" id="IPR011650">
    <property type="entry name" value="Peptidase_M20_dimer"/>
</dbReference>
<feature type="binding site" evidence="2">
    <location>
        <position position="116"/>
    </location>
    <ligand>
        <name>Mn(2+)</name>
        <dbReference type="ChEBI" id="CHEBI:29035"/>
        <label>2</label>
    </ligand>
</feature>
<dbReference type="FunFam" id="3.30.70.360:FF:000001">
    <property type="entry name" value="N-acetyldiaminopimelate deacetylase"/>
    <property type="match status" value="1"/>
</dbReference>
<keyword evidence="1 4" id="KW-0378">Hydrolase</keyword>
<evidence type="ECO:0000259" key="3">
    <source>
        <dbReference type="Pfam" id="PF07687"/>
    </source>
</evidence>
<keyword evidence="2" id="KW-0464">Manganese</keyword>
<name>A0A7H8Q9F7_9BACL</name>
<protein>
    <submittedName>
        <fullName evidence="4">Amidohydrolase</fullName>
    </submittedName>
</protein>
<comment type="cofactor">
    <cofactor evidence="2">
        <name>Mn(2+)</name>
        <dbReference type="ChEBI" id="CHEBI:29035"/>
    </cofactor>
    <text evidence="2">The Mn(2+) ion enhances activity.</text>
</comment>
<keyword evidence="5" id="KW-1185">Reference proteome</keyword>
<dbReference type="RefSeq" id="WP_176294387.1">
    <property type="nucleotide sequence ID" value="NZ_CP051177.1"/>
</dbReference>
<feature type="domain" description="Peptidase M20 dimerisation" evidence="3">
    <location>
        <begin position="200"/>
        <end position="290"/>
    </location>
</feature>
<dbReference type="AlphaFoldDB" id="A0A7H8Q9F7"/>
<dbReference type="InterPro" id="IPR002933">
    <property type="entry name" value="Peptidase_M20"/>
</dbReference>
<dbReference type="InterPro" id="IPR017439">
    <property type="entry name" value="Amidohydrolase"/>
</dbReference>
<sequence length="405" mass="44332">MAIQTENLSIQNKGLEEVCAELDTLFPSMVAIRRHLHQHPELSHQEVATPKYIADYYRELGLEVREGVGGRGVVAKFEAQDPLKTIAFRADFDALPIQDQKEVPYKSTVPNVMHACGHDGHTAALMVFAKSLVNHAEHIRQNVVFIHQFGEEEYPGGAQAMIEDGCLDGVDAVYGCHLQSTMPAGVIFYKEGFIQAAVDTFTITINGKGGHGAIPHETVDPIVTASHIVTALQSIVSRNTDPLKQLVISVGSINSGKANNVIPTEAVMTGTIRSYEPEVRTLAAERLTGIATQVAQALGAQADVVIDKGYDALWNHPEETLLAKRAIERVLGAEAVAETPSVMPGEDFSYYTQHVPGSFIFAGAQRENEQEVYPHHHAMFDFDEKAMLNTAKAFAAILFEYNETR</sequence>
<reference evidence="5" key="2">
    <citation type="submission" date="2020-06" db="EMBL/GenBank/DDBJ databases">
        <title>Isolation of Planomicrobium glaciei.</title>
        <authorList>
            <person name="Malisova L."/>
            <person name="Safrankova R."/>
            <person name="Jakubu V."/>
            <person name="Spanelova P."/>
        </authorList>
    </citation>
    <scope>NUCLEOTIDE SEQUENCE [LARGE SCALE GENOMIC DNA]</scope>
    <source>
        <strain evidence="5">NRL-ATB46093</strain>
    </source>
</reference>
<dbReference type="GO" id="GO:0050118">
    <property type="term" value="F:N-acetyldiaminopimelate deacetylase activity"/>
    <property type="evidence" value="ECO:0007669"/>
    <property type="project" value="UniProtKB-ARBA"/>
</dbReference>
<proteinExistence type="predicted"/>
<organism evidence="4 5">
    <name type="scientific">Planococcus glaciei</name>
    <dbReference type="NCBI Taxonomy" id="459472"/>
    <lineage>
        <taxon>Bacteria</taxon>
        <taxon>Bacillati</taxon>
        <taxon>Bacillota</taxon>
        <taxon>Bacilli</taxon>
        <taxon>Bacillales</taxon>
        <taxon>Caryophanaceae</taxon>
        <taxon>Planococcus</taxon>
    </lineage>
</organism>
<accession>A0A7H8Q9F7</accession>
<dbReference type="PANTHER" id="PTHR11014:SF63">
    <property type="entry name" value="METALLOPEPTIDASE, PUTATIVE (AFU_ORTHOLOGUE AFUA_6G09600)-RELATED"/>
    <property type="match status" value="1"/>
</dbReference>
<evidence type="ECO:0000313" key="4">
    <source>
        <dbReference type="EMBL" id="QKX50589.1"/>
    </source>
</evidence>
<feature type="binding site" evidence="2">
    <location>
        <position position="376"/>
    </location>
    <ligand>
        <name>Mn(2+)</name>
        <dbReference type="ChEBI" id="CHEBI:29035"/>
        <label>2</label>
    </ligand>
</feature>
<evidence type="ECO:0000256" key="1">
    <source>
        <dbReference type="ARBA" id="ARBA00022801"/>
    </source>
</evidence>
<evidence type="ECO:0000256" key="2">
    <source>
        <dbReference type="PIRSR" id="PIRSR005962-1"/>
    </source>
</evidence>
<feature type="binding site" evidence="2">
    <location>
        <position position="152"/>
    </location>
    <ligand>
        <name>Mn(2+)</name>
        <dbReference type="ChEBI" id="CHEBI:29035"/>
        <label>2</label>
    </ligand>
</feature>
<dbReference type="NCBIfam" id="TIGR01891">
    <property type="entry name" value="amidohydrolases"/>
    <property type="match status" value="1"/>
</dbReference>
<feature type="binding site" evidence="2">
    <location>
        <position position="177"/>
    </location>
    <ligand>
        <name>Mn(2+)</name>
        <dbReference type="ChEBI" id="CHEBI:29035"/>
        <label>2</label>
    </ligand>
</feature>
<dbReference type="Gene3D" id="3.40.630.10">
    <property type="entry name" value="Zn peptidases"/>
    <property type="match status" value="1"/>
</dbReference>
<dbReference type="InterPro" id="IPR036264">
    <property type="entry name" value="Bact_exopeptidase_dim_dom"/>
</dbReference>
<dbReference type="SUPFAM" id="SSF55031">
    <property type="entry name" value="Bacterial exopeptidase dimerisation domain"/>
    <property type="match status" value="1"/>
</dbReference>
<dbReference type="GO" id="GO:0046872">
    <property type="term" value="F:metal ion binding"/>
    <property type="evidence" value="ECO:0007669"/>
    <property type="project" value="UniProtKB-KW"/>
</dbReference>
<dbReference type="Gene3D" id="3.30.70.360">
    <property type="match status" value="1"/>
</dbReference>
<dbReference type="GO" id="GO:0019877">
    <property type="term" value="P:diaminopimelate biosynthetic process"/>
    <property type="evidence" value="ECO:0007669"/>
    <property type="project" value="UniProtKB-ARBA"/>
</dbReference>
<gene>
    <name evidence="4" type="ORF">HF394_08345</name>
</gene>
<dbReference type="EMBL" id="CP051177">
    <property type="protein sequence ID" value="QKX50589.1"/>
    <property type="molecule type" value="Genomic_DNA"/>
</dbReference>
<dbReference type="Pfam" id="PF07687">
    <property type="entry name" value="M20_dimer"/>
    <property type="match status" value="1"/>
</dbReference>
<dbReference type="PIRSF" id="PIRSF005962">
    <property type="entry name" value="Pept_M20D_amidohydro"/>
    <property type="match status" value="1"/>
</dbReference>
<dbReference type="Pfam" id="PF01546">
    <property type="entry name" value="Peptidase_M20"/>
    <property type="match status" value="1"/>
</dbReference>
<reference evidence="4 5" key="1">
    <citation type="submission" date="2020-04" db="EMBL/GenBank/DDBJ databases">
        <authorList>
            <person name="Pajer P."/>
            <person name="Broz P."/>
        </authorList>
    </citation>
    <scope>NUCLEOTIDE SEQUENCE [LARGE SCALE GENOMIC DNA]</scope>
    <source>
        <strain evidence="5">NRL-ATB46093</strain>
    </source>
</reference>
<keyword evidence="2" id="KW-0479">Metal-binding</keyword>
<evidence type="ECO:0000313" key="5">
    <source>
        <dbReference type="Proteomes" id="UP000509222"/>
    </source>
</evidence>